<keyword evidence="3" id="KW-1185">Reference proteome</keyword>
<sequence length="84" mass="8995">MAGVVDAWTKKVQELCSKGQTLWSSGSSPDGQLASEEAQKRDSGSYEAGAGSWPTGARFLRVNSPAGFHYSETSVYMVVECFSP</sequence>
<evidence type="ECO:0000256" key="1">
    <source>
        <dbReference type="SAM" id="MobiDB-lite"/>
    </source>
</evidence>
<reference evidence="2" key="2">
    <citation type="submission" date="2022-03" db="EMBL/GenBank/DDBJ databases">
        <title>Draft title - Genomic analysis of global carrot germplasm unveils the trajectory of domestication and the origin of high carotenoid orange carrot.</title>
        <authorList>
            <person name="Iorizzo M."/>
            <person name="Ellison S."/>
            <person name="Senalik D."/>
            <person name="Macko-Podgorni A."/>
            <person name="Grzebelus D."/>
            <person name="Bostan H."/>
            <person name="Rolling W."/>
            <person name="Curaba J."/>
            <person name="Simon P."/>
        </authorList>
    </citation>
    <scope>NUCLEOTIDE SEQUENCE</scope>
    <source>
        <tissue evidence="2">Leaf</tissue>
    </source>
</reference>
<dbReference type="Proteomes" id="UP000077755">
    <property type="component" value="Chromosome 9"/>
</dbReference>
<proteinExistence type="predicted"/>
<organism evidence="2 3">
    <name type="scientific">Daucus carota subsp. sativus</name>
    <name type="common">Carrot</name>
    <dbReference type="NCBI Taxonomy" id="79200"/>
    <lineage>
        <taxon>Eukaryota</taxon>
        <taxon>Viridiplantae</taxon>
        <taxon>Streptophyta</taxon>
        <taxon>Embryophyta</taxon>
        <taxon>Tracheophyta</taxon>
        <taxon>Spermatophyta</taxon>
        <taxon>Magnoliopsida</taxon>
        <taxon>eudicotyledons</taxon>
        <taxon>Gunneridae</taxon>
        <taxon>Pentapetalae</taxon>
        <taxon>asterids</taxon>
        <taxon>campanulids</taxon>
        <taxon>Apiales</taxon>
        <taxon>Apiaceae</taxon>
        <taxon>Apioideae</taxon>
        <taxon>Scandiceae</taxon>
        <taxon>Daucinae</taxon>
        <taxon>Daucus</taxon>
        <taxon>Daucus sect. Daucus</taxon>
    </lineage>
</organism>
<dbReference type="PANTHER" id="PTHR38222">
    <property type="entry name" value="TFIIS N-TERMINAL DOMAIN-CONTAINING PROTEIN"/>
    <property type="match status" value="1"/>
</dbReference>
<name>A0A175YD51_DAUCS</name>
<evidence type="ECO:0000313" key="3">
    <source>
        <dbReference type="Proteomes" id="UP000077755"/>
    </source>
</evidence>
<feature type="compositionally biased region" description="Polar residues" evidence="1">
    <location>
        <begin position="20"/>
        <end position="30"/>
    </location>
</feature>
<accession>A0A175YD51</accession>
<feature type="region of interest" description="Disordered" evidence="1">
    <location>
        <begin position="20"/>
        <end position="51"/>
    </location>
</feature>
<gene>
    <name evidence="2" type="ORF">DCAR_0933328</name>
</gene>
<evidence type="ECO:0000313" key="2">
    <source>
        <dbReference type="EMBL" id="WOH13817.1"/>
    </source>
</evidence>
<dbReference type="AlphaFoldDB" id="A0A175YD51"/>
<dbReference type="PANTHER" id="PTHR38222:SF1">
    <property type="entry name" value="TFIIS N-TERMINAL DOMAIN-CONTAINING PROTEIN"/>
    <property type="match status" value="1"/>
</dbReference>
<dbReference type="Gramene" id="KZM81395">
    <property type="protein sequence ID" value="KZM81395"/>
    <property type="gene ID" value="DCAR_029008"/>
</dbReference>
<protein>
    <submittedName>
        <fullName evidence="2">Uncharacterized protein</fullName>
    </submittedName>
</protein>
<dbReference type="EMBL" id="CP093351">
    <property type="protein sequence ID" value="WOH13817.1"/>
    <property type="molecule type" value="Genomic_DNA"/>
</dbReference>
<reference evidence="2" key="1">
    <citation type="journal article" date="2016" name="Nat. Genet.">
        <title>A high-quality carrot genome assembly provides new insights into carotenoid accumulation and asterid genome evolution.</title>
        <authorList>
            <person name="Iorizzo M."/>
            <person name="Ellison S."/>
            <person name="Senalik D."/>
            <person name="Zeng P."/>
            <person name="Satapoomin P."/>
            <person name="Huang J."/>
            <person name="Bowman M."/>
            <person name="Iovene M."/>
            <person name="Sanseverino W."/>
            <person name="Cavagnaro P."/>
            <person name="Yildiz M."/>
            <person name="Macko-Podgorni A."/>
            <person name="Moranska E."/>
            <person name="Grzebelus E."/>
            <person name="Grzebelus D."/>
            <person name="Ashrafi H."/>
            <person name="Zheng Z."/>
            <person name="Cheng S."/>
            <person name="Spooner D."/>
            <person name="Van Deynze A."/>
            <person name="Simon P."/>
        </authorList>
    </citation>
    <scope>NUCLEOTIDE SEQUENCE</scope>
    <source>
        <tissue evidence="2">Leaf</tissue>
    </source>
</reference>